<keyword evidence="2" id="KW-1185">Reference proteome</keyword>
<proteinExistence type="predicted"/>
<sequence>MIARLFGRRPVRAAAPAPEVPLTPGEVHAAISVASVNLDQAGHTLTDAHAALDAYWDTLDPADLQAAHQAGSDLIRAVGRYQSALARTRRGGAS</sequence>
<evidence type="ECO:0000313" key="2">
    <source>
        <dbReference type="Proteomes" id="UP001595858"/>
    </source>
</evidence>
<dbReference type="RefSeq" id="WP_344142938.1">
    <property type="nucleotide sequence ID" value="NZ_BAAAQI010000006.1"/>
</dbReference>
<dbReference type="Proteomes" id="UP001595858">
    <property type="component" value="Unassembled WGS sequence"/>
</dbReference>
<name>A0ABV9SSH4_9ACTN</name>
<comment type="caution">
    <text evidence="1">The sequence shown here is derived from an EMBL/GenBank/DDBJ whole genome shotgun (WGS) entry which is preliminary data.</text>
</comment>
<accession>A0ABV9SSH4</accession>
<evidence type="ECO:0000313" key="1">
    <source>
        <dbReference type="EMBL" id="MFC4869281.1"/>
    </source>
</evidence>
<organism evidence="1 2">
    <name type="scientific">Streptomonospora arabica</name>
    <dbReference type="NCBI Taxonomy" id="412417"/>
    <lineage>
        <taxon>Bacteria</taxon>
        <taxon>Bacillati</taxon>
        <taxon>Actinomycetota</taxon>
        <taxon>Actinomycetes</taxon>
        <taxon>Streptosporangiales</taxon>
        <taxon>Nocardiopsidaceae</taxon>
        <taxon>Streptomonospora</taxon>
    </lineage>
</organism>
<reference evidence="2" key="1">
    <citation type="journal article" date="2019" name="Int. J. Syst. Evol. Microbiol.">
        <title>The Global Catalogue of Microorganisms (GCM) 10K type strain sequencing project: providing services to taxonomists for standard genome sequencing and annotation.</title>
        <authorList>
            <consortium name="The Broad Institute Genomics Platform"/>
            <consortium name="The Broad Institute Genome Sequencing Center for Infectious Disease"/>
            <person name="Wu L."/>
            <person name="Ma J."/>
        </authorList>
    </citation>
    <scope>NUCLEOTIDE SEQUENCE [LARGE SCALE GENOMIC DNA]</scope>
    <source>
        <strain evidence="2">CGMCC 4.7304</strain>
    </source>
</reference>
<dbReference type="EMBL" id="JBHSIY010000028">
    <property type="protein sequence ID" value="MFC4869281.1"/>
    <property type="molecule type" value="Genomic_DNA"/>
</dbReference>
<protein>
    <submittedName>
        <fullName evidence="1">Uncharacterized protein</fullName>
    </submittedName>
</protein>
<gene>
    <name evidence="1" type="ORF">ACFPCZ_21825</name>
</gene>